<dbReference type="GO" id="GO:0016887">
    <property type="term" value="F:ATP hydrolysis activity"/>
    <property type="evidence" value="ECO:0007669"/>
    <property type="project" value="TreeGrafter"/>
</dbReference>
<dbReference type="Proteomes" id="UP000284868">
    <property type="component" value="Unassembled WGS sequence"/>
</dbReference>
<dbReference type="CDD" id="cd01129">
    <property type="entry name" value="PulE-GspE-like"/>
    <property type="match status" value="1"/>
</dbReference>
<dbReference type="PANTHER" id="PTHR30258">
    <property type="entry name" value="TYPE II SECRETION SYSTEM PROTEIN GSPE-RELATED"/>
    <property type="match status" value="1"/>
</dbReference>
<dbReference type="Gene3D" id="3.30.450.90">
    <property type="match status" value="1"/>
</dbReference>
<evidence type="ECO:0000256" key="2">
    <source>
        <dbReference type="ARBA" id="ARBA00022741"/>
    </source>
</evidence>
<dbReference type="RefSeq" id="WP_118365472.1">
    <property type="nucleotide sequence ID" value="NZ_QRPK01000016.1"/>
</dbReference>
<name>A0A415PHP7_9FIRM</name>
<reference evidence="5 6" key="1">
    <citation type="submission" date="2018-08" db="EMBL/GenBank/DDBJ databases">
        <title>A genome reference for cultivated species of the human gut microbiota.</title>
        <authorList>
            <person name="Zou Y."/>
            <person name="Xue W."/>
            <person name="Luo G."/>
        </authorList>
    </citation>
    <scope>NUCLEOTIDE SEQUENCE [LARGE SCALE GENOMIC DNA]</scope>
    <source>
        <strain evidence="5 6">AF35-6BH</strain>
    </source>
</reference>
<dbReference type="InterPro" id="IPR001482">
    <property type="entry name" value="T2SS/T4SS_dom"/>
</dbReference>
<keyword evidence="2" id="KW-0547">Nucleotide-binding</keyword>
<sequence>MDDEMELLITFMLKYDASDAHFVLRKERLDVQLRTAYGMKEIKHMALSAAFFRYLKFIANLDLAAASLPQSGNFTFSYQEKPYYFRFSTISNMDTETGVLRILNNHDEILLEDLSREERQYESFLRWTRMRSGLCILCGPTGSGKSTTLHALLKRIATTHRLQVVSLEDPIEIHDDAYLQLQINEKNNFTYEQGIRQLLRHDPDVIMIGEVRDPSTAQMVLRCALSGHMVFTTLHAKCCSEAIKRLNEFGISNEELLHTLTAVCAQRLYPSLQAEGRVCIYEILELDELQYYLQKKELSNTYATIFDKIQEAVECQWISKEAALIDLENTP</sequence>
<dbReference type="Gene3D" id="3.40.50.300">
    <property type="entry name" value="P-loop containing nucleotide triphosphate hydrolases"/>
    <property type="match status" value="1"/>
</dbReference>
<dbReference type="Pfam" id="PF00437">
    <property type="entry name" value="T2SSE"/>
    <property type="match status" value="1"/>
</dbReference>
<evidence type="ECO:0000313" key="5">
    <source>
        <dbReference type="EMBL" id="RHM12291.1"/>
    </source>
</evidence>
<dbReference type="InterPro" id="IPR027417">
    <property type="entry name" value="P-loop_NTPase"/>
</dbReference>
<dbReference type="SMART" id="SM00382">
    <property type="entry name" value="AAA"/>
    <property type="match status" value="1"/>
</dbReference>
<evidence type="ECO:0000256" key="3">
    <source>
        <dbReference type="ARBA" id="ARBA00022840"/>
    </source>
</evidence>
<keyword evidence="3" id="KW-0067">ATP-binding</keyword>
<evidence type="ECO:0000256" key="1">
    <source>
        <dbReference type="ARBA" id="ARBA00006611"/>
    </source>
</evidence>
<gene>
    <name evidence="5" type="ORF">DWZ83_04590</name>
</gene>
<dbReference type="GO" id="GO:0005886">
    <property type="term" value="C:plasma membrane"/>
    <property type="evidence" value="ECO:0007669"/>
    <property type="project" value="TreeGrafter"/>
</dbReference>
<feature type="domain" description="Bacterial type II secretion system protein E" evidence="4">
    <location>
        <begin position="199"/>
        <end position="213"/>
    </location>
</feature>
<comment type="similarity">
    <text evidence="1">Belongs to the GSP E family.</text>
</comment>
<dbReference type="PANTHER" id="PTHR30258:SF2">
    <property type="entry name" value="COMG OPERON PROTEIN 1"/>
    <property type="match status" value="1"/>
</dbReference>
<accession>A0A415PHP7</accession>
<proteinExistence type="inferred from homology"/>
<protein>
    <submittedName>
        <fullName evidence="5">Competence protein ComG</fullName>
    </submittedName>
</protein>
<comment type="caution">
    <text evidence="5">The sequence shown here is derived from an EMBL/GenBank/DDBJ whole genome shotgun (WGS) entry which is preliminary data.</text>
</comment>
<dbReference type="AlphaFoldDB" id="A0A415PHP7"/>
<dbReference type="SUPFAM" id="SSF52540">
    <property type="entry name" value="P-loop containing nucleoside triphosphate hydrolases"/>
    <property type="match status" value="1"/>
</dbReference>
<dbReference type="EMBL" id="QRPK01000016">
    <property type="protein sequence ID" value="RHM12291.1"/>
    <property type="molecule type" value="Genomic_DNA"/>
</dbReference>
<evidence type="ECO:0000313" key="6">
    <source>
        <dbReference type="Proteomes" id="UP000284868"/>
    </source>
</evidence>
<evidence type="ECO:0000259" key="4">
    <source>
        <dbReference type="PROSITE" id="PS00662"/>
    </source>
</evidence>
<dbReference type="InterPro" id="IPR003593">
    <property type="entry name" value="AAA+_ATPase"/>
</dbReference>
<dbReference type="PROSITE" id="PS00662">
    <property type="entry name" value="T2SP_E"/>
    <property type="match status" value="1"/>
</dbReference>
<organism evidence="5 6">
    <name type="scientific">Amedibacillus dolichus</name>
    <dbReference type="NCBI Taxonomy" id="31971"/>
    <lineage>
        <taxon>Bacteria</taxon>
        <taxon>Bacillati</taxon>
        <taxon>Bacillota</taxon>
        <taxon>Erysipelotrichia</taxon>
        <taxon>Erysipelotrichales</taxon>
        <taxon>Erysipelotrichaceae</taxon>
        <taxon>Amedibacillus</taxon>
    </lineage>
</organism>
<dbReference type="OrthoDB" id="9808272at2"/>
<dbReference type="GO" id="GO:0005524">
    <property type="term" value="F:ATP binding"/>
    <property type="evidence" value="ECO:0007669"/>
    <property type="project" value="UniProtKB-KW"/>
</dbReference>
<keyword evidence="6" id="KW-1185">Reference proteome</keyword>